<dbReference type="EMBL" id="CP081864">
    <property type="protein sequence ID" value="QZN97089.1"/>
    <property type="molecule type" value="Genomic_DNA"/>
</dbReference>
<evidence type="ECO:0000256" key="2">
    <source>
        <dbReference type="ARBA" id="ARBA00008520"/>
    </source>
</evidence>
<keyword evidence="4" id="KW-0732">Signal</keyword>
<evidence type="ECO:0000256" key="3">
    <source>
        <dbReference type="ARBA" id="ARBA00022448"/>
    </source>
</evidence>
<keyword evidence="3" id="KW-0813">Transport</keyword>
<keyword evidence="5" id="KW-0574">Periplasm</keyword>
<evidence type="ECO:0000313" key="6">
    <source>
        <dbReference type="EMBL" id="QZN97089.1"/>
    </source>
</evidence>
<evidence type="ECO:0000256" key="5">
    <source>
        <dbReference type="ARBA" id="ARBA00022764"/>
    </source>
</evidence>
<keyword evidence="7" id="KW-1185">Reference proteome</keyword>
<proteinExistence type="inferred from homology"/>
<evidence type="ECO:0000256" key="1">
    <source>
        <dbReference type="ARBA" id="ARBA00004418"/>
    </source>
</evidence>
<dbReference type="Gene3D" id="3.40.190.10">
    <property type="entry name" value="Periplasmic binding protein-like II"/>
    <property type="match status" value="2"/>
</dbReference>
<dbReference type="PANTHER" id="PTHR30006">
    <property type="entry name" value="THIAMINE-BINDING PERIPLASMIC PROTEIN-RELATED"/>
    <property type="match status" value="1"/>
</dbReference>
<dbReference type="PROSITE" id="PS51318">
    <property type="entry name" value="TAT"/>
    <property type="match status" value="1"/>
</dbReference>
<dbReference type="CDD" id="cd13589">
    <property type="entry name" value="PBP2_polyamine_RpCGA009"/>
    <property type="match status" value="1"/>
</dbReference>
<comment type="similarity">
    <text evidence="2">Belongs to the bacterial solute-binding protein 1 family.</text>
</comment>
<dbReference type="Pfam" id="PF13416">
    <property type="entry name" value="SBP_bac_8"/>
    <property type="match status" value="1"/>
</dbReference>
<dbReference type="RefSeq" id="WP_222160098.1">
    <property type="nucleotide sequence ID" value="NZ_CP081864.1"/>
</dbReference>
<accession>A0ABX9AUF6</accession>
<organism evidence="6 7">
    <name type="scientific">Symbiopectobacterium purcellii</name>
    <dbReference type="NCBI Taxonomy" id="2871826"/>
    <lineage>
        <taxon>Bacteria</taxon>
        <taxon>Pseudomonadati</taxon>
        <taxon>Pseudomonadota</taxon>
        <taxon>Gammaproteobacteria</taxon>
        <taxon>Enterobacterales</taxon>
        <taxon>Enterobacteriaceae</taxon>
    </lineage>
</organism>
<evidence type="ECO:0000313" key="7">
    <source>
        <dbReference type="Proteomes" id="UP000825886"/>
    </source>
</evidence>
<dbReference type="Proteomes" id="UP000825886">
    <property type="component" value="Chromosome"/>
</dbReference>
<comment type="subcellular location">
    <subcellularLocation>
        <location evidence="1">Periplasm</location>
    </subcellularLocation>
</comment>
<protein>
    <submittedName>
        <fullName evidence="6">ABC transporter substrate-binding protein</fullName>
    </submittedName>
</protein>
<name>A0ABX9AUF6_9ENTR</name>
<dbReference type="PANTHER" id="PTHR30006:SF3">
    <property type="entry name" value="THIAMINE-BINDING PERIPLASMIC PROTEIN"/>
    <property type="match status" value="1"/>
</dbReference>
<evidence type="ECO:0000256" key="4">
    <source>
        <dbReference type="ARBA" id="ARBA00022729"/>
    </source>
</evidence>
<sequence length="376" mass="41994">MNKGNEKQQGFMPSSVDEGVNADRRRLIKQTSIIGAGALLGAFSPAVFAAPSKEVIVRGIGGSYQEALENAVYKPFTELTGIKVIIQPSTAAQIMAMIKAGRVTLDVLDIGDVTQTNLNAAGALMPINYAGMKFTNPDDIFPEVRRPNMVGNLFFSTVMVYNTDVFRDGNHPRTWAEFWDAERFPGPRTLTDLRTSSTELEFALLADGVDMKDIYPIDIKRAFASLSRIKPHVVKWWDTGALSVQLMERKEAVLGALWNGRAQALIDQGAPLAIEWNQIKQQLQYWSVLKGSPNPENAQLLIDFALQPEVQAKITQFIAYGPTNKKAFQFVRPEDLVKLPSNPEYYSRSFVQNAQWWTDNIEEVGKIWQPWILGQG</sequence>
<dbReference type="InterPro" id="IPR006311">
    <property type="entry name" value="TAT_signal"/>
</dbReference>
<gene>
    <name evidence="6" type="ORF">K6K13_06865</name>
</gene>
<dbReference type="InterPro" id="IPR006059">
    <property type="entry name" value="SBP"/>
</dbReference>
<reference evidence="6 7" key="1">
    <citation type="submission" date="2021-08" db="EMBL/GenBank/DDBJ databases">
        <title>Culture and genomic analysis of Symbiopectobacterium purcellii sp. nov. gen. nov., isolated from the leafhopper Empoasca decipiens.</title>
        <authorList>
            <person name="Nadal-Jimenez P."/>
            <person name="Siozios S."/>
            <person name="Halliday N."/>
            <person name="Camara M."/>
            <person name="Hurst G.D.D."/>
        </authorList>
    </citation>
    <scope>NUCLEOTIDE SEQUENCE [LARGE SCALE GENOMIC DNA]</scope>
    <source>
        <strain evidence="6 7">SyEd1</strain>
    </source>
</reference>
<dbReference type="SUPFAM" id="SSF53850">
    <property type="entry name" value="Periplasmic binding protein-like II"/>
    <property type="match status" value="1"/>
</dbReference>